<comment type="caution">
    <text evidence="8">The sequence shown here is derived from an EMBL/GenBank/DDBJ whole genome shotgun (WGS) entry which is preliminary data.</text>
</comment>
<reference evidence="8 9" key="1">
    <citation type="submission" date="2020-08" db="EMBL/GenBank/DDBJ databases">
        <title>Plant Genome Project.</title>
        <authorList>
            <person name="Zhang R.-G."/>
        </authorList>
    </citation>
    <scope>NUCLEOTIDE SEQUENCE [LARGE SCALE GENOMIC DNA]</scope>
    <source>
        <tissue evidence="8">Rhizome</tissue>
    </source>
</reference>
<name>A0A8J5L1H0_ZINOF</name>
<dbReference type="AlphaFoldDB" id="A0A8J5L1H0"/>
<dbReference type="InterPro" id="IPR021133">
    <property type="entry name" value="HEAT_type_2"/>
</dbReference>
<evidence type="ECO:0000256" key="2">
    <source>
        <dbReference type="ARBA" id="ARBA00004906"/>
    </source>
</evidence>
<dbReference type="Pfam" id="PF04564">
    <property type="entry name" value="U-box"/>
    <property type="match status" value="1"/>
</dbReference>
<evidence type="ECO:0000256" key="6">
    <source>
        <dbReference type="SAM" id="MobiDB-lite"/>
    </source>
</evidence>
<dbReference type="PANTHER" id="PTHR45958:SF6">
    <property type="entry name" value="U-BOX DOMAIN-CONTAINING PROTEIN 43"/>
    <property type="match status" value="1"/>
</dbReference>
<evidence type="ECO:0000259" key="7">
    <source>
        <dbReference type="SMART" id="SM00504"/>
    </source>
</evidence>
<dbReference type="InterPro" id="IPR011989">
    <property type="entry name" value="ARM-like"/>
</dbReference>
<evidence type="ECO:0000256" key="3">
    <source>
        <dbReference type="ARBA" id="ARBA00012483"/>
    </source>
</evidence>
<dbReference type="Gene3D" id="1.25.10.10">
    <property type="entry name" value="Leucine-rich Repeat Variant"/>
    <property type="match status" value="1"/>
</dbReference>
<dbReference type="PANTHER" id="PTHR45958">
    <property type="entry name" value="RING-TYPE E3 UBIQUITIN TRANSFERASE"/>
    <property type="match status" value="1"/>
</dbReference>
<dbReference type="InterPro" id="IPR052608">
    <property type="entry name" value="U-box_domain_protein"/>
</dbReference>
<keyword evidence="4" id="KW-0808">Transferase</keyword>
<proteinExistence type="predicted"/>
<dbReference type="InterPro" id="IPR003613">
    <property type="entry name" value="Ubox_domain"/>
</dbReference>
<keyword evidence="9" id="KW-1185">Reference proteome</keyword>
<evidence type="ECO:0000313" key="8">
    <source>
        <dbReference type="EMBL" id="KAG6507469.1"/>
    </source>
</evidence>
<feature type="repeat" description="HEAT" evidence="5">
    <location>
        <begin position="153"/>
        <end position="189"/>
    </location>
</feature>
<feature type="region of interest" description="Disordered" evidence="6">
    <location>
        <begin position="1"/>
        <end position="23"/>
    </location>
</feature>
<dbReference type="InterPro" id="IPR016024">
    <property type="entry name" value="ARM-type_fold"/>
</dbReference>
<dbReference type="Gene3D" id="3.30.40.10">
    <property type="entry name" value="Zinc/RING finger domain, C3HC4 (zinc finger)"/>
    <property type="match status" value="1"/>
</dbReference>
<organism evidence="8 9">
    <name type="scientific">Zingiber officinale</name>
    <name type="common">Ginger</name>
    <name type="synonym">Amomum zingiber</name>
    <dbReference type="NCBI Taxonomy" id="94328"/>
    <lineage>
        <taxon>Eukaryota</taxon>
        <taxon>Viridiplantae</taxon>
        <taxon>Streptophyta</taxon>
        <taxon>Embryophyta</taxon>
        <taxon>Tracheophyta</taxon>
        <taxon>Spermatophyta</taxon>
        <taxon>Magnoliopsida</taxon>
        <taxon>Liliopsida</taxon>
        <taxon>Zingiberales</taxon>
        <taxon>Zingiberaceae</taxon>
        <taxon>Zingiber</taxon>
    </lineage>
</organism>
<dbReference type="UniPathway" id="UPA00143"/>
<dbReference type="EMBL" id="JACMSC010000009">
    <property type="protein sequence ID" value="KAG6507469.1"/>
    <property type="molecule type" value="Genomic_DNA"/>
</dbReference>
<sequence length="284" mass="30831">MSTNARAQRLEARRRDGGGELGHRDGVAGVGVEARVGSSAALARVSLALSRAAASLSGGESAAKTMARARVIIENGQTFEREAIQGWFKKCKDSGRRPTCPLTHKELRSTELNPSIALRNTIEEWTKRNEAAQLDKACRTLCLGALKLRFCKLIPLISDMLKSGSRRVRLKALETLRVVAEDDDDNKVALYICFVEFPEASGHSGKCENNVRQMAENGRLQPLLTLLLEGDPIIKLCANLGGSPETQLSMAAYLGELVLSNDVKIFVAQTAGSILVEVMRSGRL</sequence>
<dbReference type="GO" id="GO:0061630">
    <property type="term" value="F:ubiquitin protein ligase activity"/>
    <property type="evidence" value="ECO:0007669"/>
    <property type="project" value="UniProtKB-EC"/>
</dbReference>
<comment type="catalytic activity">
    <reaction evidence="1">
        <text>S-ubiquitinyl-[E2 ubiquitin-conjugating enzyme]-L-cysteine + [acceptor protein]-L-lysine = [E2 ubiquitin-conjugating enzyme]-L-cysteine + N(6)-ubiquitinyl-[acceptor protein]-L-lysine.</text>
        <dbReference type="EC" id="2.3.2.27"/>
    </reaction>
</comment>
<dbReference type="PROSITE" id="PS50077">
    <property type="entry name" value="HEAT_REPEAT"/>
    <property type="match status" value="1"/>
</dbReference>
<feature type="compositionally biased region" description="Basic and acidic residues" evidence="6">
    <location>
        <begin position="8"/>
        <end position="23"/>
    </location>
</feature>
<evidence type="ECO:0000256" key="4">
    <source>
        <dbReference type="ARBA" id="ARBA00022679"/>
    </source>
</evidence>
<dbReference type="SUPFAM" id="SSF57850">
    <property type="entry name" value="RING/U-box"/>
    <property type="match status" value="1"/>
</dbReference>
<comment type="pathway">
    <text evidence="2">Protein modification; protein ubiquitination.</text>
</comment>
<dbReference type="InterPro" id="IPR013083">
    <property type="entry name" value="Znf_RING/FYVE/PHD"/>
</dbReference>
<gene>
    <name evidence="8" type="ORF">ZIOFF_032814</name>
</gene>
<accession>A0A8J5L1H0</accession>
<evidence type="ECO:0000313" key="9">
    <source>
        <dbReference type="Proteomes" id="UP000734854"/>
    </source>
</evidence>
<dbReference type="SMART" id="SM00504">
    <property type="entry name" value="Ubox"/>
    <property type="match status" value="1"/>
</dbReference>
<dbReference type="Proteomes" id="UP000734854">
    <property type="component" value="Unassembled WGS sequence"/>
</dbReference>
<protein>
    <recommendedName>
        <fullName evidence="3">RING-type E3 ubiquitin transferase</fullName>
        <ecNumber evidence="3">2.3.2.27</ecNumber>
    </recommendedName>
</protein>
<dbReference type="SUPFAM" id="SSF48371">
    <property type="entry name" value="ARM repeat"/>
    <property type="match status" value="1"/>
</dbReference>
<feature type="domain" description="U-box" evidence="7">
    <location>
        <begin position="71"/>
        <end position="125"/>
    </location>
</feature>
<evidence type="ECO:0000256" key="5">
    <source>
        <dbReference type="PROSITE-ProRule" id="PRU00103"/>
    </source>
</evidence>
<evidence type="ECO:0000256" key="1">
    <source>
        <dbReference type="ARBA" id="ARBA00000900"/>
    </source>
</evidence>
<dbReference type="GO" id="GO:0016567">
    <property type="term" value="P:protein ubiquitination"/>
    <property type="evidence" value="ECO:0007669"/>
    <property type="project" value="UniProtKB-UniPathway"/>
</dbReference>
<dbReference type="EC" id="2.3.2.27" evidence="3"/>